<dbReference type="Proteomes" id="UP000249057">
    <property type="component" value="Unassembled WGS sequence"/>
</dbReference>
<protein>
    <submittedName>
        <fullName evidence="1">Uncharacterized protein</fullName>
    </submittedName>
</protein>
<dbReference type="EMBL" id="KZ825320">
    <property type="protein sequence ID" value="RAH49108.1"/>
    <property type="molecule type" value="Genomic_DNA"/>
</dbReference>
<organism evidence="1 2">
    <name type="scientific">Aspergillus brunneoviolaceus CBS 621.78</name>
    <dbReference type="NCBI Taxonomy" id="1450534"/>
    <lineage>
        <taxon>Eukaryota</taxon>
        <taxon>Fungi</taxon>
        <taxon>Dikarya</taxon>
        <taxon>Ascomycota</taxon>
        <taxon>Pezizomycotina</taxon>
        <taxon>Eurotiomycetes</taxon>
        <taxon>Eurotiomycetidae</taxon>
        <taxon>Eurotiales</taxon>
        <taxon>Aspergillaceae</taxon>
        <taxon>Aspergillus</taxon>
        <taxon>Aspergillus subgen. Circumdati</taxon>
    </lineage>
</organism>
<keyword evidence="2" id="KW-1185">Reference proteome</keyword>
<evidence type="ECO:0000313" key="1">
    <source>
        <dbReference type="EMBL" id="RAH49108.1"/>
    </source>
</evidence>
<proteinExistence type="predicted"/>
<gene>
    <name evidence="1" type="ORF">BO95DRAFT_27030</name>
</gene>
<name>A0ACD1GIM0_9EURO</name>
<sequence>MGLRWNLGRGLRGAVVAGLGCGWEKLLIAGVDRSYLSREGRWFLAGFWLVWSLRWIHTYILLPMGLVGGLVSVGLYFGHGCCRLIRGGFGAAIDDGFVRDDPFAH</sequence>
<accession>A0ACD1GIM0</accession>
<reference evidence="1" key="1">
    <citation type="submission" date="2018-02" db="EMBL/GenBank/DDBJ databases">
        <title>The genomes of Aspergillus section Nigri reveals drivers in fungal speciation.</title>
        <authorList>
            <consortium name="DOE Joint Genome Institute"/>
            <person name="Vesth T.C."/>
            <person name="Nybo J."/>
            <person name="Theobald S."/>
            <person name="Brandl J."/>
            <person name="Frisvad J.C."/>
            <person name="Nielsen K.F."/>
            <person name="Lyhne E.K."/>
            <person name="Kogle M.E."/>
            <person name="Kuo A."/>
            <person name="Riley R."/>
            <person name="Clum A."/>
            <person name="Nolan M."/>
            <person name="Lipzen A."/>
            <person name="Salamov A."/>
            <person name="Henrissat B."/>
            <person name="Wiebenga A."/>
            <person name="De vries R.P."/>
            <person name="Grigoriev I.V."/>
            <person name="Mortensen U.H."/>
            <person name="Andersen M.R."/>
            <person name="Baker S.E."/>
        </authorList>
    </citation>
    <scope>NUCLEOTIDE SEQUENCE</scope>
    <source>
        <strain evidence="1">CBS 621.78</strain>
    </source>
</reference>
<evidence type="ECO:0000313" key="2">
    <source>
        <dbReference type="Proteomes" id="UP000249057"/>
    </source>
</evidence>